<dbReference type="SUPFAM" id="SSF47413">
    <property type="entry name" value="lambda repressor-like DNA-binding domains"/>
    <property type="match status" value="1"/>
</dbReference>
<dbReference type="PANTHER" id="PTHR35010:SF4">
    <property type="entry name" value="BLL5781 PROTEIN"/>
    <property type="match status" value="1"/>
</dbReference>
<dbReference type="CDD" id="cd00093">
    <property type="entry name" value="HTH_XRE"/>
    <property type="match status" value="1"/>
</dbReference>
<organism evidence="2 3">
    <name type="scientific">Salinimonas iocasae</name>
    <dbReference type="NCBI Taxonomy" id="2572577"/>
    <lineage>
        <taxon>Bacteria</taxon>
        <taxon>Pseudomonadati</taxon>
        <taxon>Pseudomonadota</taxon>
        <taxon>Gammaproteobacteria</taxon>
        <taxon>Alteromonadales</taxon>
        <taxon>Alteromonadaceae</taxon>
        <taxon>Alteromonas/Salinimonas group</taxon>
        <taxon>Salinimonas</taxon>
    </lineage>
</organism>
<dbReference type="AlphaFoldDB" id="A0A5B7YAU3"/>
<dbReference type="InterPro" id="IPR041413">
    <property type="entry name" value="MLTR_LBD"/>
</dbReference>
<evidence type="ECO:0000313" key="2">
    <source>
        <dbReference type="EMBL" id="QCZ92590.1"/>
    </source>
</evidence>
<proteinExistence type="predicted"/>
<evidence type="ECO:0000259" key="1">
    <source>
        <dbReference type="PROSITE" id="PS50943"/>
    </source>
</evidence>
<reference evidence="2 3" key="1">
    <citation type="submission" date="2019-04" db="EMBL/GenBank/DDBJ databases">
        <title>Salinimonas iocasae sp. nov., a halophilic bacterium isolated from the outer tube casing of tubeworms in Okinawa Trough.</title>
        <authorList>
            <person name="Zhang H."/>
            <person name="Wang H."/>
            <person name="Li C."/>
        </authorList>
    </citation>
    <scope>NUCLEOTIDE SEQUENCE [LARGE SCALE GENOMIC DNA]</scope>
    <source>
        <strain evidence="2 3">KX18D6</strain>
    </source>
</reference>
<dbReference type="Pfam" id="PF01381">
    <property type="entry name" value="HTH_3"/>
    <property type="match status" value="1"/>
</dbReference>
<dbReference type="Proteomes" id="UP000304912">
    <property type="component" value="Chromosome"/>
</dbReference>
<dbReference type="Pfam" id="PF17765">
    <property type="entry name" value="MLTR_LBD"/>
    <property type="match status" value="1"/>
</dbReference>
<evidence type="ECO:0000313" key="3">
    <source>
        <dbReference type="Proteomes" id="UP000304912"/>
    </source>
</evidence>
<name>A0A5B7YAU3_9ALTE</name>
<dbReference type="RefSeq" id="WP_139755342.1">
    <property type="nucleotide sequence ID" value="NZ_CP039852.1"/>
</dbReference>
<dbReference type="Gene3D" id="1.10.260.40">
    <property type="entry name" value="lambda repressor-like DNA-binding domains"/>
    <property type="match status" value="1"/>
</dbReference>
<dbReference type="KEGG" id="salk:FBQ74_03505"/>
<dbReference type="EMBL" id="CP039852">
    <property type="protein sequence ID" value="QCZ92590.1"/>
    <property type="molecule type" value="Genomic_DNA"/>
</dbReference>
<protein>
    <submittedName>
        <fullName evidence="2">Helix-turn-helix transcriptional regulator</fullName>
    </submittedName>
</protein>
<feature type="domain" description="HTH cro/C1-type" evidence="1">
    <location>
        <begin position="17"/>
        <end position="74"/>
    </location>
</feature>
<dbReference type="GO" id="GO:0003677">
    <property type="term" value="F:DNA binding"/>
    <property type="evidence" value="ECO:0007669"/>
    <property type="project" value="InterPro"/>
</dbReference>
<gene>
    <name evidence="2" type="ORF">FBQ74_03505</name>
</gene>
<dbReference type="SMART" id="SM00530">
    <property type="entry name" value="HTH_XRE"/>
    <property type="match status" value="1"/>
</dbReference>
<dbReference type="PROSITE" id="PS50943">
    <property type="entry name" value="HTH_CROC1"/>
    <property type="match status" value="1"/>
</dbReference>
<keyword evidence="3" id="KW-1185">Reference proteome</keyword>
<dbReference type="PANTHER" id="PTHR35010">
    <property type="entry name" value="BLL4672 PROTEIN-RELATED"/>
    <property type="match status" value="1"/>
</dbReference>
<sequence>MRVDASINNDSPFSGLLRFWRSVHQVSQEELAYRTGSSARHLSRLENSHVSPSLEMVEAIAVALDMLERDSNHLLIAAGFRAQEKKADFRSADLKWLRKAMALTLRALDPHPTVLIDGSGDILMVNESWVAFYSRLIGEHHLACVTNHFDLLFSLHDATSGSKAYTDALCLILMSIQQDVLLTQDNAMQQRLTQLCATPGVPDDWARRAAQLDPMASFRVELQIDGSPERFFSVSQTVGAMGPTAYVSEPRLTINTLYPESAAKHAGADAQGYRHPLLPE</sequence>
<dbReference type="OrthoDB" id="2959414at2"/>
<accession>A0A5B7YAU3</accession>
<dbReference type="InterPro" id="IPR010982">
    <property type="entry name" value="Lambda_DNA-bd_dom_sf"/>
</dbReference>
<dbReference type="InterPro" id="IPR001387">
    <property type="entry name" value="Cro/C1-type_HTH"/>
</dbReference>